<evidence type="ECO:0000256" key="2">
    <source>
        <dbReference type="ARBA" id="ARBA00022679"/>
    </source>
</evidence>
<name>A0A814RF36_9BILA</name>
<protein>
    <recommendedName>
        <fullName evidence="4">Kinase</fullName>
        <ecNumber evidence="4">2.7.-.-</ecNumber>
    </recommendedName>
</protein>
<gene>
    <name evidence="5" type="ORF">IZO911_LOCUS24798</name>
</gene>
<evidence type="ECO:0000313" key="6">
    <source>
        <dbReference type="Proteomes" id="UP000663860"/>
    </source>
</evidence>
<dbReference type="Proteomes" id="UP000663860">
    <property type="component" value="Unassembled WGS sequence"/>
</dbReference>
<dbReference type="AlphaFoldDB" id="A0A814RF36"/>
<keyword evidence="2 4" id="KW-0808">Transferase</keyword>
<dbReference type="GO" id="GO:0005634">
    <property type="term" value="C:nucleus"/>
    <property type="evidence" value="ECO:0007669"/>
    <property type="project" value="TreeGrafter"/>
</dbReference>
<dbReference type="PANTHER" id="PTHR12400">
    <property type="entry name" value="INOSITOL POLYPHOSPHATE KINASE"/>
    <property type="match status" value="1"/>
</dbReference>
<dbReference type="GO" id="GO:0005737">
    <property type="term" value="C:cytoplasm"/>
    <property type="evidence" value="ECO:0007669"/>
    <property type="project" value="TreeGrafter"/>
</dbReference>
<dbReference type="GO" id="GO:0032958">
    <property type="term" value="P:inositol phosphate biosynthetic process"/>
    <property type="evidence" value="ECO:0007669"/>
    <property type="project" value="InterPro"/>
</dbReference>
<reference evidence="5" key="1">
    <citation type="submission" date="2021-02" db="EMBL/GenBank/DDBJ databases">
        <authorList>
            <person name="Nowell W R."/>
        </authorList>
    </citation>
    <scope>NUCLEOTIDE SEQUENCE</scope>
</reference>
<proteinExistence type="inferred from homology"/>
<dbReference type="PANTHER" id="PTHR12400:SF21">
    <property type="entry name" value="KINASE"/>
    <property type="match status" value="1"/>
</dbReference>
<dbReference type="InterPro" id="IPR038286">
    <property type="entry name" value="IPK_sf"/>
</dbReference>
<evidence type="ECO:0000256" key="1">
    <source>
        <dbReference type="ARBA" id="ARBA00007374"/>
    </source>
</evidence>
<accession>A0A814RF36</accession>
<dbReference type="Pfam" id="PF03770">
    <property type="entry name" value="IPK"/>
    <property type="match status" value="1"/>
</dbReference>
<dbReference type="SUPFAM" id="SSF56104">
    <property type="entry name" value="SAICAR synthase-like"/>
    <property type="match status" value="1"/>
</dbReference>
<keyword evidence="3 4" id="KW-0418">Kinase</keyword>
<dbReference type="Gene3D" id="3.30.470.160">
    <property type="entry name" value="Inositol polyphosphate kinase"/>
    <property type="match status" value="1"/>
</dbReference>
<evidence type="ECO:0000313" key="5">
    <source>
        <dbReference type="EMBL" id="CAF1133048.1"/>
    </source>
</evidence>
<dbReference type="EC" id="2.7.-.-" evidence="4"/>
<comment type="similarity">
    <text evidence="1 4">Belongs to the inositol phosphokinase (IPK) family.</text>
</comment>
<dbReference type="GO" id="GO:0000828">
    <property type="term" value="F:inositol hexakisphosphate kinase activity"/>
    <property type="evidence" value="ECO:0007669"/>
    <property type="project" value="TreeGrafter"/>
</dbReference>
<sequence length="467" mass="54042">MHASSINNVLFHTAIQLSVPGVTTTMGSIPSKLHSYSDIEYLSLTKKIRCNLSSFSKHSHLNNKQRKKNVRDIVTQTNTHKNQQHSTHSDDNNKQEMTTAITSTSKGYLSPSQYYQYPISSTKHNNNKSIKNTLLGIWQGLNNDELHSSPIDSKYIEEHVKKNTPNWKACSKVVTSLLTFTRTKKEKYEWIQLVGHPGTFKEGIHDGYVLKQLNENERICCELLQNDNLKNFVPKYNGTIEDDEGKFFIEMEDLLASFHEPCIMDCKIGVRTYLEEELEKSQRNPEPRADLYNKMIAINPLAPTEKENQEKKILKPRYMIWRESLSSSQDLGFRIEAIKKSRGLMSKEFQRIKERNDVKKQLIDFIDNSLPRATGYYERLVELRSTCINSDFFQTHELISSSLLFVHDGNKASLWMIDFGKTRLLPKDISITHRKPWVRGSHEDGYLLGLDNLITLFHEIIHEITFS</sequence>
<organism evidence="5 6">
    <name type="scientific">Adineta steineri</name>
    <dbReference type="NCBI Taxonomy" id="433720"/>
    <lineage>
        <taxon>Eukaryota</taxon>
        <taxon>Metazoa</taxon>
        <taxon>Spiralia</taxon>
        <taxon>Gnathifera</taxon>
        <taxon>Rotifera</taxon>
        <taxon>Eurotatoria</taxon>
        <taxon>Bdelloidea</taxon>
        <taxon>Adinetida</taxon>
        <taxon>Adinetidae</taxon>
        <taxon>Adineta</taxon>
    </lineage>
</organism>
<dbReference type="InterPro" id="IPR005522">
    <property type="entry name" value="IPK"/>
</dbReference>
<evidence type="ECO:0000256" key="3">
    <source>
        <dbReference type="ARBA" id="ARBA00022777"/>
    </source>
</evidence>
<dbReference type="EMBL" id="CAJNOE010000302">
    <property type="protein sequence ID" value="CAF1133048.1"/>
    <property type="molecule type" value="Genomic_DNA"/>
</dbReference>
<comment type="caution">
    <text evidence="5">The sequence shown here is derived from an EMBL/GenBank/DDBJ whole genome shotgun (WGS) entry which is preliminary data.</text>
</comment>
<dbReference type="GO" id="GO:0046854">
    <property type="term" value="P:phosphatidylinositol phosphate biosynthetic process"/>
    <property type="evidence" value="ECO:0007669"/>
    <property type="project" value="TreeGrafter"/>
</dbReference>
<evidence type="ECO:0000256" key="4">
    <source>
        <dbReference type="RuleBase" id="RU363090"/>
    </source>
</evidence>